<dbReference type="Proteomes" id="UP000245293">
    <property type="component" value="Unassembled WGS sequence"/>
</dbReference>
<organism evidence="2 3">
    <name type="scientific">Salibaculum griseiflavum</name>
    <dbReference type="NCBI Taxonomy" id="1914409"/>
    <lineage>
        <taxon>Bacteria</taxon>
        <taxon>Pseudomonadati</taxon>
        <taxon>Pseudomonadota</taxon>
        <taxon>Alphaproteobacteria</taxon>
        <taxon>Rhodobacterales</taxon>
        <taxon>Roseobacteraceae</taxon>
        <taxon>Salibaculum</taxon>
    </lineage>
</organism>
<dbReference type="RefSeq" id="WP_109386823.1">
    <property type="nucleotide sequence ID" value="NZ_QETF01000003.1"/>
</dbReference>
<dbReference type="EMBL" id="QETF01000003">
    <property type="protein sequence ID" value="PWG17881.1"/>
    <property type="molecule type" value="Genomic_DNA"/>
</dbReference>
<feature type="transmembrane region" description="Helical" evidence="1">
    <location>
        <begin position="129"/>
        <end position="147"/>
    </location>
</feature>
<dbReference type="AlphaFoldDB" id="A0A2V1P5V2"/>
<keyword evidence="3" id="KW-1185">Reference proteome</keyword>
<feature type="transmembrane region" description="Helical" evidence="1">
    <location>
        <begin position="196"/>
        <end position="222"/>
    </location>
</feature>
<evidence type="ECO:0000256" key="1">
    <source>
        <dbReference type="SAM" id="Phobius"/>
    </source>
</evidence>
<feature type="transmembrane region" description="Helical" evidence="1">
    <location>
        <begin position="242"/>
        <end position="265"/>
    </location>
</feature>
<feature type="transmembrane region" description="Helical" evidence="1">
    <location>
        <begin position="71"/>
        <end position="92"/>
    </location>
</feature>
<evidence type="ECO:0008006" key="4">
    <source>
        <dbReference type="Google" id="ProtNLM"/>
    </source>
</evidence>
<feature type="transmembrane region" description="Helical" evidence="1">
    <location>
        <begin position="41"/>
        <end position="62"/>
    </location>
</feature>
<reference evidence="3" key="1">
    <citation type="submission" date="2018-05" db="EMBL/GenBank/DDBJ databases">
        <authorList>
            <person name="Du Z."/>
            <person name="Wang X."/>
        </authorList>
    </citation>
    <scope>NUCLEOTIDE SEQUENCE [LARGE SCALE GENOMIC DNA]</scope>
    <source>
        <strain evidence="3">WDS4C29</strain>
    </source>
</reference>
<proteinExistence type="predicted"/>
<evidence type="ECO:0000313" key="2">
    <source>
        <dbReference type="EMBL" id="PWG17881.1"/>
    </source>
</evidence>
<keyword evidence="1" id="KW-1133">Transmembrane helix</keyword>
<dbReference type="OrthoDB" id="7993201at2"/>
<sequence length="529" mass="56799">MGILVLLGGAALLKGGLYIGKHEGDTLHLMQIVFRMADGQLPHLDFMTPIGALAFWPIALLVEAGLGVGMAILWSQVIVAAVFLPIVVWVASSRLSPNTALLFGAVVMVLLLALVHGEAQRSVSISMHYNRLAWAAAFVAILAALIPPVHPRSGLVDGVIIGLMMVIMVMIKVTYFAAFALPVVVALLLTEQRRALGWAVLTGAFAALVITAFVGFDFWLAYLGDLATVAGSEIRAAPGDPLTAIMGAPAYIGGSLLAVAGVILLRQARVDTGGLVLLLLLPGFIYVTYQNFGNDPQWLILLAVLLLALRPGADKVMRNGFGWPLREALAVTAAMALALSAPSFFNLAYSPLRHFKLDTADYTPLLPRGGVHSDLHSTKLRVERVFARVALDGPGTMLERTRPPEDDTALPRFRGETFDHCSVELGLPSVMDAIVRDLEEAGLAAGKSLFAADIFSSHWLFGDLEPMQGGAPWYYGGLPGWADADYLLIPLCPVVPDVQARILSQIEEQGAEDLVEIRRTPLYILYSKG</sequence>
<feature type="transmembrane region" description="Helical" evidence="1">
    <location>
        <begin position="328"/>
        <end position="349"/>
    </location>
</feature>
<comment type="caution">
    <text evidence="2">The sequence shown here is derived from an EMBL/GenBank/DDBJ whole genome shotgun (WGS) entry which is preliminary data.</text>
</comment>
<feature type="transmembrane region" description="Helical" evidence="1">
    <location>
        <begin position="272"/>
        <end position="292"/>
    </location>
</feature>
<feature type="transmembrane region" description="Helical" evidence="1">
    <location>
        <begin position="159"/>
        <end position="189"/>
    </location>
</feature>
<protein>
    <recommendedName>
        <fullName evidence="4">DUF2029 domain-containing protein</fullName>
    </recommendedName>
</protein>
<keyword evidence="1" id="KW-0472">Membrane</keyword>
<gene>
    <name evidence="2" type="ORF">DFK10_03950</name>
</gene>
<accession>A0A2V1P5V2</accession>
<feature type="transmembrane region" description="Helical" evidence="1">
    <location>
        <begin position="98"/>
        <end position="117"/>
    </location>
</feature>
<name>A0A2V1P5V2_9RHOB</name>
<keyword evidence="1" id="KW-0812">Transmembrane</keyword>
<evidence type="ECO:0000313" key="3">
    <source>
        <dbReference type="Proteomes" id="UP000245293"/>
    </source>
</evidence>